<evidence type="ECO:0000313" key="9">
    <source>
        <dbReference type="Proteomes" id="UP001152797"/>
    </source>
</evidence>
<name>A0A9P1D939_9DINO</name>
<organism evidence="7">
    <name type="scientific">Cladocopium goreaui</name>
    <dbReference type="NCBI Taxonomy" id="2562237"/>
    <lineage>
        <taxon>Eukaryota</taxon>
        <taxon>Sar</taxon>
        <taxon>Alveolata</taxon>
        <taxon>Dinophyceae</taxon>
        <taxon>Suessiales</taxon>
        <taxon>Symbiodiniaceae</taxon>
        <taxon>Cladocopium</taxon>
    </lineage>
</organism>
<sequence length="339" mass="37114">QRGVPVSRNVDSMDAHRLRRVLLVGLLLHSATRCFVSPPGSVGSRSSYLRRDLLAISASSEVLLRPPSSAWAEGFDPFGEEQKKQAPKDLKNPPEDAQVTKSGLKWKILKAVDCEATKCAKPRAFDKVSVAFTGFEPDGRVFDSSRTRGKVQFQVSQVIRGWTEGLQKMNVGETIRLWIPGDLGFGSEGKGGPPGDIVLDVTLFGLKRGQAPPPTPEELTAPADAEVTESGLASKVIREGNGTDTAKEANRAVVEWYGWTADGQLFDSSINRGEPQVEVQQQNVPKGFWEGLKLMKAGETRRFWVPPQLGYGSTRTDGGPCGPLIFDVNLESFRNDFFR</sequence>
<protein>
    <recommendedName>
        <fullName evidence="2 5">peptidylprolyl isomerase</fullName>
        <ecNumber evidence="2 5">5.2.1.8</ecNumber>
    </recommendedName>
</protein>
<evidence type="ECO:0000259" key="6">
    <source>
        <dbReference type="PROSITE" id="PS50059"/>
    </source>
</evidence>
<feature type="domain" description="PPIase FKBP-type" evidence="6">
    <location>
        <begin position="249"/>
        <end position="334"/>
    </location>
</feature>
<evidence type="ECO:0000256" key="4">
    <source>
        <dbReference type="ARBA" id="ARBA00023235"/>
    </source>
</evidence>
<dbReference type="GO" id="GO:0003755">
    <property type="term" value="F:peptidyl-prolyl cis-trans isomerase activity"/>
    <property type="evidence" value="ECO:0007669"/>
    <property type="project" value="UniProtKB-KW"/>
</dbReference>
<dbReference type="Proteomes" id="UP001152797">
    <property type="component" value="Unassembled WGS sequence"/>
</dbReference>
<dbReference type="Gene3D" id="3.10.50.40">
    <property type="match status" value="2"/>
</dbReference>
<keyword evidence="3 5" id="KW-0697">Rotamase</keyword>
<dbReference type="EMBL" id="CAMXCT020003744">
    <property type="protein sequence ID" value="CAL1159380.1"/>
    <property type="molecule type" value="Genomic_DNA"/>
</dbReference>
<dbReference type="PANTHER" id="PTHR43811:SF57">
    <property type="entry name" value="FKBP-TYPE PEPTIDYL-PROLYL CIS-TRANS ISOMERASE FKPA-RELATED"/>
    <property type="match status" value="1"/>
</dbReference>
<keyword evidence="4 5" id="KW-0413">Isomerase</keyword>
<evidence type="ECO:0000313" key="7">
    <source>
        <dbReference type="EMBL" id="CAI4006005.1"/>
    </source>
</evidence>
<dbReference type="OrthoDB" id="1902587at2759"/>
<dbReference type="PANTHER" id="PTHR43811">
    <property type="entry name" value="FKBP-TYPE PEPTIDYL-PROLYL CIS-TRANS ISOMERASE FKPA"/>
    <property type="match status" value="1"/>
</dbReference>
<proteinExistence type="predicted"/>
<evidence type="ECO:0000256" key="5">
    <source>
        <dbReference type="PROSITE-ProRule" id="PRU00277"/>
    </source>
</evidence>
<dbReference type="InterPro" id="IPR001179">
    <property type="entry name" value="PPIase_FKBP_dom"/>
</dbReference>
<dbReference type="EMBL" id="CAMXCT010003744">
    <property type="protein sequence ID" value="CAI4006005.1"/>
    <property type="molecule type" value="Genomic_DNA"/>
</dbReference>
<reference evidence="8 9" key="2">
    <citation type="submission" date="2024-05" db="EMBL/GenBank/DDBJ databases">
        <authorList>
            <person name="Chen Y."/>
            <person name="Shah S."/>
            <person name="Dougan E. K."/>
            <person name="Thang M."/>
            <person name="Chan C."/>
        </authorList>
    </citation>
    <scope>NUCLEOTIDE SEQUENCE [LARGE SCALE GENOMIC DNA]</scope>
</reference>
<comment type="caution">
    <text evidence="7">The sequence shown here is derived from an EMBL/GenBank/DDBJ whole genome shotgun (WGS) entry which is preliminary data.</text>
</comment>
<dbReference type="Pfam" id="PF00254">
    <property type="entry name" value="FKBP_C"/>
    <property type="match status" value="2"/>
</dbReference>
<accession>A0A9P1D939</accession>
<evidence type="ECO:0000313" key="8">
    <source>
        <dbReference type="EMBL" id="CAL4793317.1"/>
    </source>
</evidence>
<feature type="domain" description="PPIase FKBP-type" evidence="6">
    <location>
        <begin position="125"/>
        <end position="207"/>
    </location>
</feature>
<comment type="catalytic activity">
    <reaction evidence="1 5">
        <text>[protein]-peptidylproline (omega=180) = [protein]-peptidylproline (omega=0)</text>
        <dbReference type="Rhea" id="RHEA:16237"/>
        <dbReference type="Rhea" id="RHEA-COMP:10747"/>
        <dbReference type="Rhea" id="RHEA-COMP:10748"/>
        <dbReference type="ChEBI" id="CHEBI:83833"/>
        <dbReference type="ChEBI" id="CHEBI:83834"/>
        <dbReference type="EC" id="5.2.1.8"/>
    </reaction>
</comment>
<dbReference type="EC" id="5.2.1.8" evidence="2 5"/>
<gene>
    <name evidence="7" type="ORF">C1SCF055_LOCUS31686</name>
</gene>
<evidence type="ECO:0000256" key="1">
    <source>
        <dbReference type="ARBA" id="ARBA00000971"/>
    </source>
</evidence>
<dbReference type="InterPro" id="IPR046357">
    <property type="entry name" value="PPIase_dom_sf"/>
</dbReference>
<evidence type="ECO:0000256" key="3">
    <source>
        <dbReference type="ARBA" id="ARBA00023110"/>
    </source>
</evidence>
<feature type="non-terminal residue" evidence="7">
    <location>
        <position position="339"/>
    </location>
</feature>
<dbReference type="PROSITE" id="PS50059">
    <property type="entry name" value="FKBP_PPIASE"/>
    <property type="match status" value="2"/>
</dbReference>
<reference evidence="7" key="1">
    <citation type="submission" date="2022-10" db="EMBL/GenBank/DDBJ databases">
        <authorList>
            <person name="Chen Y."/>
            <person name="Dougan E. K."/>
            <person name="Chan C."/>
            <person name="Rhodes N."/>
            <person name="Thang M."/>
        </authorList>
    </citation>
    <scope>NUCLEOTIDE SEQUENCE</scope>
</reference>
<keyword evidence="9" id="KW-1185">Reference proteome</keyword>
<evidence type="ECO:0000256" key="2">
    <source>
        <dbReference type="ARBA" id="ARBA00013194"/>
    </source>
</evidence>
<dbReference type="EMBL" id="CAMXCT030003744">
    <property type="protein sequence ID" value="CAL4793317.1"/>
    <property type="molecule type" value="Genomic_DNA"/>
</dbReference>
<dbReference type="SUPFAM" id="SSF54534">
    <property type="entry name" value="FKBP-like"/>
    <property type="match status" value="2"/>
</dbReference>
<dbReference type="AlphaFoldDB" id="A0A9P1D939"/>